<keyword evidence="6 10" id="KW-0238">DNA-binding</keyword>
<keyword evidence="4 10" id="KW-0862">Zinc</keyword>
<keyword evidence="15" id="KW-1185">Reference proteome</keyword>
<dbReference type="GO" id="GO:0000978">
    <property type="term" value="F:RNA polymerase II cis-regulatory region sequence-specific DNA binding"/>
    <property type="evidence" value="ECO:0007669"/>
    <property type="project" value="TreeGrafter"/>
</dbReference>
<sequence length="603" mass="65284">MPCVQTHCGSSPQGGDFLTPEFVKYSMDLTNSSEVTAASSTTGSTTGTSLSGSPSGPADTQLPVDTHAYDDVMKPACVFGHMVHTTTMVPDACVVKVEDTAHHHHHHPHHHHHRHYPHPHHHHHHQTHETDEPSFAANFHATGGGGGGGTAHVWDSAACGESPHAFRQDVYSAAAAAQRKTAALSRVSMLSLRNGALFGGTLGAADLQDAVGAAGVVGAADAGPGKPHSTLQHELPLHAHLHGHGSPQHQHHPHHLHPLLLHHHNHYVDYCGVVSSTTPPGGGGGGPPLSAEGLCAVCGDNAACQHYGVRTCEGCKGFFKRTVQKKAKYVCLAARSCPVDKRRRNRCQYCRFQKCLVVGMVKEVVRTDGLKGRRGRLPSKPKTTAAHFQASPGSPREDDAEHVRQFYDRLTGSMDIIRRWANKIPGFVSLPRHDQDLLFHSAFLELSSPEEGKLVFCDGSVWHRLQCLRGFGEWLDGILEFSANLQRMELDVATFSCVSALALITERRGLKEPGRVEELQSTVVRCLQSTLSYPTYDADGGDEGGGGGVPCRPPGHVSQLLETLPELRTLCTQGLQRIFYLKLEDLVPPPATIDQLFLDTLPF</sequence>
<feature type="compositionally biased region" description="Basic residues" evidence="11">
    <location>
        <begin position="102"/>
        <end position="126"/>
    </location>
</feature>
<dbReference type="InterPro" id="IPR013088">
    <property type="entry name" value="Znf_NHR/GATA"/>
</dbReference>
<feature type="region of interest" description="Disordered" evidence="11">
    <location>
        <begin position="100"/>
        <end position="131"/>
    </location>
</feature>
<dbReference type="SMART" id="SM00399">
    <property type="entry name" value="ZnF_C4"/>
    <property type="match status" value="1"/>
</dbReference>
<dbReference type="GO" id="GO:0071542">
    <property type="term" value="P:dopaminergic neuron differentiation"/>
    <property type="evidence" value="ECO:0007669"/>
    <property type="project" value="TreeGrafter"/>
</dbReference>
<evidence type="ECO:0000256" key="3">
    <source>
        <dbReference type="ARBA" id="ARBA00022771"/>
    </source>
</evidence>
<evidence type="ECO:0000259" key="12">
    <source>
        <dbReference type="PROSITE" id="PS51030"/>
    </source>
</evidence>
<dbReference type="GO" id="GO:0071376">
    <property type="term" value="P:cellular response to corticotropin-releasing hormone stimulus"/>
    <property type="evidence" value="ECO:0007669"/>
    <property type="project" value="TreeGrafter"/>
</dbReference>
<evidence type="ECO:0000256" key="10">
    <source>
        <dbReference type="RuleBase" id="RU004334"/>
    </source>
</evidence>
<dbReference type="Proteomes" id="UP001148018">
    <property type="component" value="Unassembled WGS sequence"/>
</dbReference>
<feature type="region of interest" description="Disordered" evidence="11">
    <location>
        <begin position="36"/>
        <end position="63"/>
    </location>
</feature>
<evidence type="ECO:0000256" key="7">
    <source>
        <dbReference type="ARBA" id="ARBA00023163"/>
    </source>
</evidence>
<feature type="region of interest" description="Disordered" evidence="11">
    <location>
        <begin position="371"/>
        <end position="399"/>
    </location>
</feature>
<dbReference type="SUPFAM" id="SSF57716">
    <property type="entry name" value="Glucocorticoid receptor-like (DNA-binding domain)"/>
    <property type="match status" value="1"/>
</dbReference>
<evidence type="ECO:0000259" key="13">
    <source>
        <dbReference type="PROSITE" id="PS51843"/>
    </source>
</evidence>
<dbReference type="InterPro" id="IPR001628">
    <property type="entry name" value="Znf_hrmn_rcpt"/>
</dbReference>
<evidence type="ECO:0000256" key="11">
    <source>
        <dbReference type="SAM" id="MobiDB-lite"/>
    </source>
</evidence>
<dbReference type="Pfam" id="PF00104">
    <property type="entry name" value="Hormone_recep"/>
    <property type="match status" value="1"/>
</dbReference>
<evidence type="ECO:0000256" key="5">
    <source>
        <dbReference type="ARBA" id="ARBA00023015"/>
    </source>
</evidence>
<dbReference type="AlphaFoldDB" id="A0A9Q0I3M0"/>
<evidence type="ECO:0000256" key="2">
    <source>
        <dbReference type="ARBA" id="ARBA00022723"/>
    </source>
</evidence>
<feature type="domain" description="Nuclear receptor" evidence="12">
    <location>
        <begin position="292"/>
        <end position="367"/>
    </location>
</feature>
<feature type="compositionally biased region" description="Low complexity" evidence="11">
    <location>
        <begin position="36"/>
        <end position="56"/>
    </location>
</feature>
<organism evidence="14 15">
    <name type="scientific">Muraenolepis orangiensis</name>
    <name type="common">Patagonian moray cod</name>
    <dbReference type="NCBI Taxonomy" id="630683"/>
    <lineage>
        <taxon>Eukaryota</taxon>
        <taxon>Metazoa</taxon>
        <taxon>Chordata</taxon>
        <taxon>Craniata</taxon>
        <taxon>Vertebrata</taxon>
        <taxon>Euteleostomi</taxon>
        <taxon>Actinopterygii</taxon>
        <taxon>Neopterygii</taxon>
        <taxon>Teleostei</taxon>
        <taxon>Neoteleostei</taxon>
        <taxon>Acanthomorphata</taxon>
        <taxon>Zeiogadaria</taxon>
        <taxon>Gadariae</taxon>
        <taxon>Gadiformes</taxon>
        <taxon>Muraenolepidoidei</taxon>
        <taxon>Muraenolepididae</taxon>
        <taxon>Muraenolepis</taxon>
    </lineage>
</organism>
<dbReference type="OrthoDB" id="5952118at2759"/>
<accession>A0A9Q0I3M0</accession>
<dbReference type="PRINTS" id="PR00398">
    <property type="entry name" value="STRDHORMONER"/>
</dbReference>
<comment type="caution">
    <text evidence="14">The sequence shown here is derived from an EMBL/GenBank/DDBJ whole genome shotgun (WGS) entry which is preliminary data.</text>
</comment>
<keyword evidence="7 10" id="KW-0804">Transcription</keyword>
<evidence type="ECO:0000256" key="4">
    <source>
        <dbReference type="ARBA" id="ARBA00022833"/>
    </source>
</evidence>
<keyword evidence="9 10" id="KW-0539">Nucleus</keyword>
<keyword evidence="5 10" id="KW-0805">Transcription regulation</keyword>
<dbReference type="GO" id="GO:0005667">
    <property type="term" value="C:transcription regulator complex"/>
    <property type="evidence" value="ECO:0007669"/>
    <property type="project" value="TreeGrafter"/>
</dbReference>
<evidence type="ECO:0008006" key="16">
    <source>
        <dbReference type="Google" id="ProtNLM"/>
    </source>
</evidence>
<reference evidence="14" key="1">
    <citation type="submission" date="2022-07" db="EMBL/GenBank/DDBJ databases">
        <title>Chromosome-level genome of Muraenolepis orangiensis.</title>
        <authorList>
            <person name="Kim J."/>
        </authorList>
    </citation>
    <scope>NUCLEOTIDE SEQUENCE</scope>
    <source>
        <strain evidence="14">KU_S4_2022</strain>
        <tissue evidence="14">Muscle</tissue>
    </source>
</reference>
<dbReference type="InterPro" id="IPR000536">
    <property type="entry name" value="Nucl_hrmn_rcpt_lig-bd"/>
</dbReference>
<feature type="domain" description="NR LBD" evidence="13">
    <location>
        <begin position="352"/>
        <end position="600"/>
    </location>
</feature>
<evidence type="ECO:0000256" key="1">
    <source>
        <dbReference type="ARBA" id="ARBA00004123"/>
    </source>
</evidence>
<dbReference type="PANTHER" id="PTHR24085:SF0">
    <property type="entry name" value="NUCLEAR RECEPTOR SUBFAMILY 4 GROUP A MEMBER 2"/>
    <property type="match status" value="1"/>
</dbReference>
<dbReference type="GO" id="GO:0035259">
    <property type="term" value="F:nuclear glucocorticoid receptor binding"/>
    <property type="evidence" value="ECO:0007669"/>
    <property type="project" value="TreeGrafter"/>
</dbReference>
<dbReference type="InterPro" id="IPR035500">
    <property type="entry name" value="NHR-like_dom_sf"/>
</dbReference>
<dbReference type="PROSITE" id="PS00031">
    <property type="entry name" value="NUCLEAR_REC_DBD_1"/>
    <property type="match status" value="1"/>
</dbReference>
<dbReference type="CDD" id="cd06969">
    <property type="entry name" value="NR_DBD_NGFI-B"/>
    <property type="match status" value="1"/>
</dbReference>
<dbReference type="PROSITE" id="PS51030">
    <property type="entry name" value="NUCLEAR_REC_DBD_2"/>
    <property type="match status" value="1"/>
</dbReference>
<gene>
    <name evidence="14" type="ORF">NHX12_014546</name>
</gene>
<dbReference type="SMART" id="SM00430">
    <property type="entry name" value="HOLI"/>
    <property type="match status" value="1"/>
</dbReference>
<dbReference type="GO" id="GO:0004879">
    <property type="term" value="F:nuclear receptor activity"/>
    <property type="evidence" value="ECO:0007669"/>
    <property type="project" value="InterPro"/>
</dbReference>
<dbReference type="GO" id="GO:0005634">
    <property type="term" value="C:nucleus"/>
    <property type="evidence" value="ECO:0007669"/>
    <property type="project" value="UniProtKB-SubCell"/>
</dbReference>
<evidence type="ECO:0000256" key="6">
    <source>
        <dbReference type="ARBA" id="ARBA00023125"/>
    </source>
</evidence>
<proteinExistence type="inferred from homology"/>
<dbReference type="PRINTS" id="PR01284">
    <property type="entry name" value="NUCLEARECPTR"/>
</dbReference>
<evidence type="ECO:0000256" key="8">
    <source>
        <dbReference type="ARBA" id="ARBA00023170"/>
    </source>
</evidence>
<evidence type="ECO:0000256" key="9">
    <source>
        <dbReference type="ARBA" id="ARBA00023242"/>
    </source>
</evidence>
<comment type="similarity">
    <text evidence="10">Belongs to the nuclear hormone receptor family.</text>
</comment>
<dbReference type="PROSITE" id="PS51843">
    <property type="entry name" value="NR_LBD"/>
    <property type="match status" value="1"/>
</dbReference>
<dbReference type="InterPro" id="IPR001723">
    <property type="entry name" value="Nuclear_hrmn_rcpt"/>
</dbReference>
<dbReference type="Gene3D" id="3.30.50.10">
    <property type="entry name" value="Erythroid Transcription Factor GATA-1, subunit A"/>
    <property type="match status" value="1"/>
</dbReference>
<dbReference type="PRINTS" id="PR00047">
    <property type="entry name" value="STROIDFINGER"/>
</dbReference>
<keyword evidence="8 10" id="KW-0675">Receptor</keyword>
<evidence type="ECO:0000313" key="14">
    <source>
        <dbReference type="EMBL" id="KAJ3584050.1"/>
    </source>
</evidence>
<comment type="subcellular location">
    <subcellularLocation>
        <location evidence="1 10">Nucleus</location>
    </subcellularLocation>
</comment>
<dbReference type="Pfam" id="PF00105">
    <property type="entry name" value="zf-C4"/>
    <property type="match status" value="1"/>
</dbReference>
<protein>
    <recommendedName>
        <fullName evidence="16">Nuclear receptor subfamily 4 group A member 2</fullName>
    </recommendedName>
</protein>
<name>A0A9Q0I3M0_9TELE</name>
<keyword evidence="3 10" id="KW-0863">Zinc-finger</keyword>
<dbReference type="GO" id="GO:0008270">
    <property type="term" value="F:zinc ion binding"/>
    <property type="evidence" value="ECO:0007669"/>
    <property type="project" value="UniProtKB-KW"/>
</dbReference>
<dbReference type="SUPFAM" id="SSF48508">
    <property type="entry name" value="Nuclear receptor ligand-binding domain"/>
    <property type="match status" value="1"/>
</dbReference>
<dbReference type="GO" id="GO:0021953">
    <property type="term" value="P:central nervous system neuron differentiation"/>
    <property type="evidence" value="ECO:0007669"/>
    <property type="project" value="TreeGrafter"/>
</dbReference>
<dbReference type="InterPro" id="IPR003070">
    <property type="entry name" value="NR4A1-3"/>
</dbReference>
<dbReference type="FunFam" id="3.30.50.10:FF:000009">
    <property type="entry name" value="nuclear receptor subfamily 4 group A member 2"/>
    <property type="match status" value="1"/>
</dbReference>
<keyword evidence="2 10" id="KW-0479">Metal-binding</keyword>
<dbReference type="Gene3D" id="1.10.565.10">
    <property type="entry name" value="Retinoid X Receptor"/>
    <property type="match status" value="1"/>
</dbReference>
<dbReference type="EMBL" id="JANIIK010000119">
    <property type="protein sequence ID" value="KAJ3584050.1"/>
    <property type="molecule type" value="Genomic_DNA"/>
</dbReference>
<evidence type="ECO:0000313" key="15">
    <source>
        <dbReference type="Proteomes" id="UP001148018"/>
    </source>
</evidence>
<dbReference type="PANTHER" id="PTHR24085">
    <property type="entry name" value="NUCLEAR HORMONE RECEPTOR"/>
    <property type="match status" value="1"/>
</dbReference>